<evidence type="ECO:0000313" key="2">
    <source>
        <dbReference type="EMBL" id="PWI70808.1"/>
    </source>
</evidence>
<evidence type="ECO:0000313" key="3">
    <source>
        <dbReference type="Proteomes" id="UP000245956"/>
    </source>
</evidence>
<evidence type="ECO:0000256" key="1">
    <source>
        <dbReference type="SAM" id="MobiDB-lite"/>
    </source>
</evidence>
<accession>A0A2U3E8H1</accession>
<sequence>MTYKVMQRARVGETLMATIELGGVACPASVWTRPADPTIWIGVDDAAAHRATHPQSHACGRSLRPGIRHVESRDAWRPQDDAREPHQVVDKTSPFRPPEPDNRSDRASTASASRYQVSVHEGGLGVCGLAGHSEQGLAPRIAAGRHLLSMRLNYPFEKVKADDRKVEENMHTLVSDAAAASVNIRPFSLDARRHRLARRPQDTRKAYVHACPCERAGRTAGREGDEMSQEPGTEELGGGIHVAILPARMAKRRRFRGPARLPWGRGGASEAPKGAIRRAGREGAMAPSLRAGPRTRLAGFPAAGGPGSLLTRLAQACLLIRSPAPTRGDAESAAPSGALDAEAALSSPDLLPTLAHNMSA</sequence>
<organism evidence="2 3">
    <name type="scientific">Purpureocillium lilacinum</name>
    <name type="common">Paecilomyces lilacinus</name>
    <dbReference type="NCBI Taxonomy" id="33203"/>
    <lineage>
        <taxon>Eukaryota</taxon>
        <taxon>Fungi</taxon>
        <taxon>Dikarya</taxon>
        <taxon>Ascomycota</taxon>
        <taxon>Pezizomycotina</taxon>
        <taxon>Sordariomycetes</taxon>
        <taxon>Hypocreomycetidae</taxon>
        <taxon>Hypocreales</taxon>
        <taxon>Ophiocordycipitaceae</taxon>
        <taxon>Purpureocillium</taxon>
    </lineage>
</organism>
<feature type="region of interest" description="Disordered" evidence="1">
    <location>
        <begin position="258"/>
        <end position="286"/>
    </location>
</feature>
<reference evidence="2 3" key="1">
    <citation type="journal article" date="2016" name="Front. Microbiol.">
        <title>Genome and transcriptome sequences reveal the specific parasitism of the nematophagous Purpureocillium lilacinum 36-1.</title>
        <authorList>
            <person name="Xie J."/>
            <person name="Li S."/>
            <person name="Mo C."/>
            <person name="Xiao X."/>
            <person name="Peng D."/>
            <person name="Wang G."/>
            <person name="Xiao Y."/>
        </authorList>
    </citation>
    <scope>NUCLEOTIDE SEQUENCE [LARGE SCALE GENOMIC DNA]</scope>
    <source>
        <strain evidence="2 3">36-1</strain>
    </source>
</reference>
<name>A0A2U3E8H1_PURLI</name>
<feature type="region of interest" description="Disordered" evidence="1">
    <location>
        <begin position="73"/>
        <end position="115"/>
    </location>
</feature>
<dbReference type="AlphaFoldDB" id="A0A2U3E8H1"/>
<protein>
    <submittedName>
        <fullName evidence="2">Uncharacterized protein</fullName>
    </submittedName>
</protein>
<comment type="caution">
    <text evidence="2">The sequence shown here is derived from an EMBL/GenBank/DDBJ whole genome shotgun (WGS) entry which is preliminary data.</text>
</comment>
<dbReference type="EMBL" id="LCWV01000008">
    <property type="protein sequence ID" value="PWI70808.1"/>
    <property type="molecule type" value="Genomic_DNA"/>
</dbReference>
<feature type="compositionally biased region" description="Basic and acidic residues" evidence="1">
    <location>
        <begin position="73"/>
        <end position="89"/>
    </location>
</feature>
<dbReference type="Proteomes" id="UP000245956">
    <property type="component" value="Unassembled WGS sequence"/>
</dbReference>
<proteinExistence type="predicted"/>
<gene>
    <name evidence="2" type="ORF">PCL_12176</name>
</gene>